<dbReference type="AlphaFoldDB" id="A0A1G7B0I7"/>
<keyword evidence="1" id="KW-0812">Transmembrane</keyword>
<dbReference type="RefSeq" id="WP_068307314.1">
    <property type="nucleotide sequence ID" value="NZ_DAIOMO010000005.1"/>
</dbReference>
<keyword evidence="1" id="KW-0472">Membrane</keyword>
<name>A0A1G7B0I7_9PROT</name>
<evidence type="ECO:0000313" key="3">
    <source>
        <dbReference type="Proteomes" id="UP000183685"/>
    </source>
</evidence>
<keyword evidence="1" id="KW-1133">Transmembrane helix</keyword>
<protein>
    <submittedName>
        <fullName evidence="2">Uncharacterized protein</fullName>
    </submittedName>
</protein>
<proteinExistence type="predicted"/>
<dbReference type="Pfam" id="PF20556">
    <property type="entry name" value="DUF6768"/>
    <property type="match status" value="1"/>
</dbReference>
<dbReference type="EMBL" id="FNAK01000005">
    <property type="protein sequence ID" value="SDE20531.1"/>
    <property type="molecule type" value="Genomic_DNA"/>
</dbReference>
<feature type="transmembrane region" description="Helical" evidence="1">
    <location>
        <begin position="43"/>
        <end position="63"/>
    </location>
</feature>
<reference evidence="2 3" key="1">
    <citation type="submission" date="2016-10" db="EMBL/GenBank/DDBJ databases">
        <authorList>
            <person name="de Groot N.N."/>
        </authorList>
    </citation>
    <scope>NUCLEOTIDE SEQUENCE [LARGE SCALE GENOMIC DNA]</scope>
    <source>
        <strain evidence="2 3">CGMCC 1.9109</strain>
    </source>
</reference>
<dbReference type="STRING" id="637679.GCA_001550055_03467"/>
<dbReference type="InterPro" id="IPR046659">
    <property type="entry name" value="DUF6768"/>
</dbReference>
<organism evidence="2 3">
    <name type="scientific">Kordiimonas lacus</name>
    <dbReference type="NCBI Taxonomy" id="637679"/>
    <lineage>
        <taxon>Bacteria</taxon>
        <taxon>Pseudomonadati</taxon>
        <taxon>Pseudomonadota</taxon>
        <taxon>Alphaproteobacteria</taxon>
        <taxon>Kordiimonadales</taxon>
        <taxon>Kordiimonadaceae</taxon>
        <taxon>Kordiimonas</taxon>
    </lineage>
</organism>
<evidence type="ECO:0000313" key="2">
    <source>
        <dbReference type="EMBL" id="SDE20531.1"/>
    </source>
</evidence>
<sequence length="123" mass="14146">MTSIDERIKAELEREGAELDAMITDDSMPAMIAMAYKGSMRRWMWLVSTVTILLGVVSVWLLIEFSGASGVEDKLIWGVWAILAVIVMLAFEMWAWMQVGRVAMKRDIQQLQLDMREMMTKRD</sequence>
<feature type="transmembrane region" description="Helical" evidence="1">
    <location>
        <begin position="75"/>
        <end position="96"/>
    </location>
</feature>
<accession>A0A1G7B0I7</accession>
<evidence type="ECO:0000256" key="1">
    <source>
        <dbReference type="SAM" id="Phobius"/>
    </source>
</evidence>
<gene>
    <name evidence="2" type="ORF">SAMN04488071_2302</name>
</gene>
<keyword evidence="3" id="KW-1185">Reference proteome</keyword>
<dbReference type="OrthoDB" id="7629933at2"/>
<dbReference type="Proteomes" id="UP000183685">
    <property type="component" value="Unassembled WGS sequence"/>
</dbReference>